<proteinExistence type="inferred from homology"/>
<dbReference type="Proteomes" id="UP000001811">
    <property type="component" value="Chromosome 14"/>
</dbReference>
<evidence type="ECO:0000313" key="11">
    <source>
        <dbReference type="Ensembl" id="ENSOCUP00000034154.1"/>
    </source>
</evidence>
<evidence type="ECO:0000256" key="5">
    <source>
        <dbReference type="ARBA" id="ARBA00022857"/>
    </source>
</evidence>
<dbReference type="SMR" id="A0A5F9CKF8"/>
<keyword evidence="6" id="KW-0539">Nucleus</keyword>
<evidence type="ECO:0000256" key="1">
    <source>
        <dbReference type="ARBA" id="ARBA00004123"/>
    </source>
</evidence>
<dbReference type="Bgee" id="ENSOCUG00000001368">
    <property type="expression patterns" value="Expressed in ovary and 15 other cell types or tissues"/>
</dbReference>
<reference evidence="11" key="2">
    <citation type="submission" date="2025-08" db="UniProtKB">
        <authorList>
            <consortium name="Ensembl"/>
        </authorList>
    </citation>
    <scope>IDENTIFICATION</scope>
    <source>
        <strain evidence="11">Thorbecke</strain>
    </source>
</reference>
<dbReference type="Pfam" id="PF05368">
    <property type="entry name" value="NmrA"/>
    <property type="match status" value="1"/>
</dbReference>
<dbReference type="FunFam" id="3.40.50.720:FF:000181">
    <property type="entry name" value="NmrA-like family domain-containing protein 1"/>
    <property type="match status" value="1"/>
</dbReference>
<reference evidence="11 12" key="1">
    <citation type="journal article" date="2011" name="Nature">
        <title>A high-resolution map of human evolutionary constraint using 29 mammals.</title>
        <authorList>
            <person name="Lindblad-Toh K."/>
            <person name="Garber M."/>
            <person name="Zuk O."/>
            <person name="Lin M.F."/>
            <person name="Parker B.J."/>
            <person name="Washietl S."/>
            <person name="Kheradpour P."/>
            <person name="Ernst J."/>
            <person name="Jordan G."/>
            <person name="Mauceli E."/>
            <person name="Ward L.D."/>
            <person name="Lowe C.B."/>
            <person name="Holloway A.K."/>
            <person name="Clamp M."/>
            <person name="Gnerre S."/>
            <person name="Alfoldi J."/>
            <person name="Beal K."/>
            <person name="Chang J."/>
            <person name="Clawson H."/>
            <person name="Cuff J."/>
            <person name="Di Palma F."/>
            <person name="Fitzgerald S."/>
            <person name="Flicek P."/>
            <person name="Guttman M."/>
            <person name="Hubisz M.J."/>
            <person name="Jaffe D.B."/>
            <person name="Jungreis I."/>
            <person name="Kent W.J."/>
            <person name="Kostka D."/>
            <person name="Lara M."/>
            <person name="Martins A.L."/>
            <person name="Massingham T."/>
            <person name="Moltke I."/>
            <person name="Raney B.J."/>
            <person name="Rasmussen M.D."/>
            <person name="Robinson J."/>
            <person name="Stark A."/>
            <person name="Vilella A.J."/>
            <person name="Wen J."/>
            <person name="Xie X."/>
            <person name="Zody M.C."/>
            <person name="Baldwin J."/>
            <person name="Bloom T."/>
            <person name="Chin C.W."/>
            <person name="Heiman D."/>
            <person name="Nicol R."/>
            <person name="Nusbaum C."/>
            <person name="Young S."/>
            <person name="Wilkinson J."/>
            <person name="Worley K.C."/>
            <person name="Kovar C.L."/>
            <person name="Muzny D.M."/>
            <person name="Gibbs R.A."/>
            <person name="Cree A."/>
            <person name="Dihn H.H."/>
            <person name="Fowler G."/>
            <person name="Jhangiani S."/>
            <person name="Joshi V."/>
            <person name="Lee S."/>
            <person name="Lewis L.R."/>
            <person name="Nazareth L.V."/>
            <person name="Okwuonu G."/>
            <person name="Santibanez J."/>
            <person name="Warren W.C."/>
            <person name="Mardis E.R."/>
            <person name="Weinstock G.M."/>
            <person name="Wilson R.K."/>
            <person name="Delehaunty K."/>
            <person name="Dooling D."/>
            <person name="Fronik C."/>
            <person name="Fulton L."/>
            <person name="Fulton B."/>
            <person name="Graves T."/>
            <person name="Minx P."/>
            <person name="Sodergren E."/>
            <person name="Birney E."/>
            <person name="Margulies E.H."/>
            <person name="Herrero J."/>
            <person name="Green E.D."/>
            <person name="Haussler D."/>
            <person name="Siepel A."/>
            <person name="Goldman N."/>
            <person name="Pollard K.S."/>
            <person name="Pedersen J.S."/>
            <person name="Lander E.S."/>
            <person name="Kellis M."/>
        </authorList>
    </citation>
    <scope>NUCLEOTIDE SEQUENCE [LARGE SCALE GENOMIC DNA]</scope>
    <source>
        <strain evidence="11 12">Thorbecke inbred</strain>
    </source>
</reference>
<dbReference type="GeneTree" id="ENSGT00940000163340"/>
<keyword evidence="4" id="KW-0963">Cytoplasm</keyword>
<dbReference type="CDD" id="cd05251">
    <property type="entry name" value="NmrA_like_SDR_a"/>
    <property type="match status" value="1"/>
</dbReference>
<dbReference type="GO" id="GO:0048471">
    <property type="term" value="C:perinuclear region of cytoplasm"/>
    <property type="evidence" value="ECO:0007669"/>
    <property type="project" value="UniProtKB-SubCell"/>
</dbReference>
<dbReference type="InParanoid" id="A0A5F9CKF8"/>
<dbReference type="InterPro" id="IPR051164">
    <property type="entry name" value="NmrA-like_oxidored"/>
</dbReference>
<comment type="subunit">
    <text evidence="9">Homodimer. Interacts with ASS1. Interaction is enhanced by low NADPH/NADP(+) ratios, which results in inhibition of ASS1 activity.</text>
</comment>
<dbReference type="STRING" id="9986.ENSOCUP00000034154"/>
<evidence type="ECO:0000313" key="12">
    <source>
        <dbReference type="Proteomes" id="UP000001811"/>
    </source>
</evidence>
<evidence type="ECO:0000256" key="4">
    <source>
        <dbReference type="ARBA" id="ARBA00022490"/>
    </source>
</evidence>
<evidence type="ECO:0000256" key="3">
    <source>
        <dbReference type="ARBA" id="ARBA00006328"/>
    </source>
</evidence>
<accession>A0A5F9CKF8</accession>
<evidence type="ECO:0000256" key="7">
    <source>
        <dbReference type="ARBA" id="ARBA00040296"/>
    </source>
</evidence>
<evidence type="ECO:0000256" key="6">
    <source>
        <dbReference type="ARBA" id="ARBA00023242"/>
    </source>
</evidence>
<dbReference type="GO" id="GO:0005634">
    <property type="term" value="C:nucleus"/>
    <property type="evidence" value="ECO:0007669"/>
    <property type="project" value="UniProtKB-SubCell"/>
</dbReference>
<evidence type="ECO:0000259" key="10">
    <source>
        <dbReference type="Pfam" id="PF05368"/>
    </source>
</evidence>
<feature type="domain" description="NmrA-like" evidence="10">
    <location>
        <begin position="32"/>
        <end position="288"/>
    </location>
</feature>
<dbReference type="EMBL" id="AAGW02014085">
    <property type="status" value="NOT_ANNOTATED_CDS"/>
    <property type="molecule type" value="Genomic_DNA"/>
</dbReference>
<reference evidence="11" key="3">
    <citation type="submission" date="2025-09" db="UniProtKB">
        <authorList>
            <consortium name="Ensembl"/>
        </authorList>
    </citation>
    <scope>IDENTIFICATION</scope>
    <source>
        <strain evidence="11">Thorbecke</strain>
    </source>
</reference>
<evidence type="ECO:0000256" key="2">
    <source>
        <dbReference type="ARBA" id="ARBA00004556"/>
    </source>
</evidence>
<protein>
    <recommendedName>
        <fullName evidence="7">NmrA-like family domain-containing protein 1</fullName>
    </recommendedName>
</protein>
<dbReference type="PANTHER" id="PTHR42748:SF10">
    <property type="entry name" value="NMRA-LIKE DOMAIN-CONTAINING PROTEIN"/>
    <property type="match status" value="1"/>
</dbReference>
<dbReference type="Gene3D" id="3.40.50.720">
    <property type="entry name" value="NAD(P)-binding Rossmann-like Domain"/>
    <property type="match status" value="1"/>
</dbReference>
<dbReference type="AlphaFoldDB" id="A0A5F9CKF8"/>
<name>A0A5F9CKF8_RABIT</name>
<dbReference type="Ensembl" id="ENSOCUT00000049066.1">
    <property type="protein sequence ID" value="ENSOCUP00000034154.1"/>
    <property type="gene ID" value="ENSOCUG00000001368.4"/>
</dbReference>
<organism evidence="11 12">
    <name type="scientific">Oryctolagus cuniculus</name>
    <name type="common">Rabbit</name>
    <dbReference type="NCBI Taxonomy" id="9986"/>
    <lineage>
        <taxon>Eukaryota</taxon>
        <taxon>Metazoa</taxon>
        <taxon>Chordata</taxon>
        <taxon>Craniata</taxon>
        <taxon>Vertebrata</taxon>
        <taxon>Euteleostomi</taxon>
        <taxon>Mammalia</taxon>
        <taxon>Eutheria</taxon>
        <taxon>Euarchontoglires</taxon>
        <taxon>Glires</taxon>
        <taxon>Lagomorpha</taxon>
        <taxon>Leporidae</taxon>
        <taxon>Oryctolagus</taxon>
    </lineage>
</organism>
<sequence>MGCRHPKRWLNQLYHDTCPQQFVLFIWMLEQGAQGGSVARAILDGKHFAVRALTRDVATPSAQALRDLGAEVVKGDLEDKASLEAALKDVHGAFLVTNFWDHLSKEREVSQGKLVADLAKRLGLKHVVFSGLENVQKLTGGRLTVPHFDGKGEVEEYFWSIGVPMTSVRLAAYFENFLTLWKPAKASDGDYYTLAIPMGDVPMHGISVADAGAAILSIFNSPEEFLGKAVGLSAEALTVQQYCDVFSKTLGKDVRDTKITPEAYEKLSFPAAKELADMCRFYQMQQDRDVALTHRLNPRVRSFNQFISDNLGAFKGL</sequence>
<comment type="subcellular location">
    <subcellularLocation>
        <location evidence="2">Cytoplasm</location>
        <location evidence="2">Perinuclear region</location>
    </subcellularLocation>
    <subcellularLocation>
        <location evidence="1">Nucleus</location>
    </subcellularLocation>
</comment>
<dbReference type="InterPro" id="IPR036291">
    <property type="entry name" value="NAD(P)-bd_dom_sf"/>
</dbReference>
<dbReference type="Gene3D" id="3.90.25.10">
    <property type="entry name" value="UDP-galactose 4-epimerase, domain 1"/>
    <property type="match status" value="1"/>
</dbReference>
<comment type="function">
    <text evidence="8">Redox sensor protein. Undergoes restructuring and subcellular redistribution in response to changes in intracellular NADPH/NADP(+) levels. At low NADPH concentrations the protein is found mainly as a monomer, and binds argininosuccinate synthase (ASS1), the enzyme involved in nitric oxide synthesis. Association with ASS1 impairs its activity and reduces the production of nitric oxide, which subsecuently prevents apoptosis. Under normal NADPH concentrations, the protein is found as a dimer and hides the binding site for ASS1. The homodimer binds one molecule of NADPH. Has higher affinity for NADPH than for NADP(+). Binding to NADPH is necessary to form a stable dimer.</text>
</comment>
<dbReference type="PANTHER" id="PTHR42748">
    <property type="entry name" value="NITROGEN METABOLITE REPRESSION PROTEIN NMRA FAMILY MEMBER"/>
    <property type="match status" value="1"/>
</dbReference>
<evidence type="ECO:0000256" key="8">
    <source>
        <dbReference type="ARBA" id="ARBA00060053"/>
    </source>
</evidence>
<comment type="similarity">
    <text evidence="3">Belongs to the NmrA-type oxidoreductase family.</text>
</comment>
<keyword evidence="12" id="KW-1185">Reference proteome</keyword>
<dbReference type="SUPFAM" id="SSF51735">
    <property type="entry name" value="NAD(P)-binding Rossmann-fold domains"/>
    <property type="match status" value="1"/>
</dbReference>
<evidence type="ECO:0000256" key="9">
    <source>
        <dbReference type="ARBA" id="ARBA00062836"/>
    </source>
</evidence>
<dbReference type="InterPro" id="IPR008030">
    <property type="entry name" value="NmrA-like"/>
</dbReference>
<keyword evidence="5" id="KW-0521">NADP</keyword>